<dbReference type="AlphaFoldDB" id="A0A0A9DZQ9"/>
<protein>
    <submittedName>
        <fullName evidence="1">Uncharacterized protein</fullName>
    </submittedName>
</protein>
<reference evidence="1" key="2">
    <citation type="journal article" date="2015" name="Data Brief">
        <title>Shoot transcriptome of the giant reed, Arundo donax.</title>
        <authorList>
            <person name="Barrero R.A."/>
            <person name="Guerrero F.D."/>
            <person name="Moolhuijzen P."/>
            <person name="Goolsby J.A."/>
            <person name="Tidwell J."/>
            <person name="Bellgard S.E."/>
            <person name="Bellgard M.I."/>
        </authorList>
    </citation>
    <scope>NUCLEOTIDE SEQUENCE</scope>
    <source>
        <tissue evidence="1">Shoot tissue taken approximately 20 cm above the soil surface</tissue>
    </source>
</reference>
<organism evidence="1">
    <name type="scientific">Arundo donax</name>
    <name type="common">Giant reed</name>
    <name type="synonym">Donax arundinaceus</name>
    <dbReference type="NCBI Taxonomy" id="35708"/>
    <lineage>
        <taxon>Eukaryota</taxon>
        <taxon>Viridiplantae</taxon>
        <taxon>Streptophyta</taxon>
        <taxon>Embryophyta</taxon>
        <taxon>Tracheophyta</taxon>
        <taxon>Spermatophyta</taxon>
        <taxon>Magnoliopsida</taxon>
        <taxon>Liliopsida</taxon>
        <taxon>Poales</taxon>
        <taxon>Poaceae</taxon>
        <taxon>PACMAD clade</taxon>
        <taxon>Arundinoideae</taxon>
        <taxon>Arundineae</taxon>
        <taxon>Arundo</taxon>
    </lineage>
</organism>
<evidence type="ECO:0000313" key="1">
    <source>
        <dbReference type="EMBL" id="JAD91140.1"/>
    </source>
</evidence>
<accession>A0A0A9DZQ9</accession>
<dbReference type="EMBL" id="GBRH01206755">
    <property type="protein sequence ID" value="JAD91140.1"/>
    <property type="molecule type" value="Transcribed_RNA"/>
</dbReference>
<proteinExistence type="predicted"/>
<name>A0A0A9DZQ9_ARUDO</name>
<sequence length="60" mass="6831">MQMACSQSCSIIPASSILKLKQNHMVNVVEATFSLIRIMQKQNLEKPKITIILANHFIYI</sequence>
<reference evidence="1" key="1">
    <citation type="submission" date="2014-09" db="EMBL/GenBank/DDBJ databases">
        <authorList>
            <person name="Magalhaes I.L.F."/>
            <person name="Oliveira U."/>
            <person name="Santos F.R."/>
            <person name="Vidigal T.H.D.A."/>
            <person name="Brescovit A.D."/>
            <person name="Santos A.J."/>
        </authorList>
    </citation>
    <scope>NUCLEOTIDE SEQUENCE</scope>
    <source>
        <tissue evidence="1">Shoot tissue taken approximately 20 cm above the soil surface</tissue>
    </source>
</reference>